<keyword evidence="4" id="KW-0328">Glycosyltransferase</keyword>
<dbReference type="PANTHER" id="PTHR32438">
    <property type="entry name" value="4-ALPHA-GLUCANOTRANSFERASE DPE1, CHLOROPLASTIC/AMYLOPLASTIC"/>
    <property type="match status" value="1"/>
</dbReference>
<dbReference type="AlphaFoldDB" id="A0A382IZ46"/>
<evidence type="ECO:0000256" key="1">
    <source>
        <dbReference type="ARBA" id="ARBA00000439"/>
    </source>
</evidence>
<evidence type="ECO:0000313" key="9">
    <source>
        <dbReference type="EMBL" id="SVC04432.1"/>
    </source>
</evidence>
<comment type="similarity">
    <text evidence="2">Belongs to the disproportionating enzyme family.</text>
</comment>
<evidence type="ECO:0000256" key="7">
    <source>
        <dbReference type="ARBA" id="ARBA00031423"/>
    </source>
</evidence>
<evidence type="ECO:0000256" key="4">
    <source>
        <dbReference type="ARBA" id="ARBA00022676"/>
    </source>
</evidence>
<dbReference type="EC" id="2.4.1.25" evidence="3"/>
<evidence type="ECO:0000256" key="8">
    <source>
        <dbReference type="ARBA" id="ARBA00031501"/>
    </source>
</evidence>
<evidence type="ECO:0000256" key="6">
    <source>
        <dbReference type="ARBA" id="ARBA00023277"/>
    </source>
</evidence>
<reference evidence="9" key="1">
    <citation type="submission" date="2018-05" db="EMBL/GenBank/DDBJ databases">
        <authorList>
            <person name="Lanie J.A."/>
            <person name="Ng W.-L."/>
            <person name="Kazmierczak K.M."/>
            <person name="Andrzejewski T.M."/>
            <person name="Davidsen T.M."/>
            <person name="Wayne K.J."/>
            <person name="Tettelin H."/>
            <person name="Glass J.I."/>
            <person name="Rusch D."/>
            <person name="Podicherti R."/>
            <person name="Tsui H.-C.T."/>
            <person name="Winkler M.E."/>
        </authorList>
    </citation>
    <scope>NUCLEOTIDE SEQUENCE</scope>
</reference>
<dbReference type="SUPFAM" id="SSF51445">
    <property type="entry name" value="(Trans)glycosidases"/>
    <property type="match status" value="1"/>
</dbReference>
<gene>
    <name evidence="9" type="ORF">METZ01_LOCUS257286</name>
</gene>
<evidence type="ECO:0000256" key="5">
    <source>
        <dbReference type="ARBA" id="ARBA00022679"/>
    </source>
</evidence>
<dbReference type="Pfam" id="PF02446">
    <property type="entry name" value="Glyco_hydro_77"/>
    <property type="match status" value="1"/>
</dbReference>
<dbReference type="InterPro" id="IPR003385">
    <property type="entry name" value="Glyco_hydro_77"/>
</dbReference>
<proteinExistence type="inferred from homology"/>
<dbReference type="PANTHER" id="PTHR32438:SF5">
    <property type="entry name" value="4-ALPHA-GLUCANOTRANSFERASE DPE1, CHLOROPLASTIC_AMYLOPLASTIC"/>
    <property type="match status" value="1"/>
</dbReference>
<dbReference type="EMBL" id="UINC01070351">
    <property type="protein sequence ID" value="SVC04432.1"/>
    <property type="molecule type" value="Genomic_DNA"/>
</dbReference>
<evidence type="ECO:0000256" key="2">
    <source>
        <dbReference type="ARBA" id="ARBA00005684"/>
    </source>
</evidence>
<sequence>MHLELNRQSGILLHITSLPGPHGIGDLGLGANSFVDSMKEMGQHLWQILPTNPPESLYHSPYSASSAFAGNTLLISLEALQKDGFLEGRDLADFP</sequence>
<accession>A0A382IZ46</accession>
<organism evidence="9">
    <name type="scientific">marine metagenome</name>
    <dbReference type="NCBI Taxonomy" id="408172"/>
    <lineage>
        <taxon>unclassified sequences</taxon>
        <taxon>metagenomes</taxon>
        <taxon>ecological metagenomes</taxon>
    </lineage>
</organism>
<feature type="non-terminal residue" evidence="9">
    <location>
        <position position="95"/>
    </location>
</feature>
<name>A0A382IZ46_9ZZZZ</name>
<keyword evidence="5" id="KW-0808">Transferase</keyword>
<keyword evidence="6" id="KW-0119">Carbohydrate metabolism</keyword>
<protein>
    <recommendedName>
        <fullName evidence="3">4-alpha-glucanotransferase</fullName>
        <ecNumber evidence="3">2.4.1.25</ecNumber>
    </recommendedName>
    <alternativeName>
        <fullName evidence="7">Amylomaltase</fullName>
    </alternativeName>
    <alternativeName>
        <fullName evidence="8">Disproportionating enzyme</fullName>
    </alternativeName>
</protein>
<dbReference type="Gene3D" id="3.20.20.80">
    <property type="entry name" value="Glycosidases"/>
    <property type="match status" value="1"/>
</dbReference>
<dbReference type="GO" id="GO:0004134">
    <property type="term" value="F:4-alpha-glucanotransferase activity"/>
    <property type="evidence" value="ECO:0007669"/>
    <property type="project" value="UniProtKB-EC"/>
</dbReference>
<comment type="catalytic activity">
    <reaction evidence="1">
        <text>Transfers a segment of a (1-&gt;4)-alpha-D-glucan to a new position in an acceptor, which may be glucose or a (1-&gt;4)-alpha-D-glucan.</text>
        <dbReference type="EC" id="2.4.1.25"/>
    </reaction>
</comment>
<evidence type="ECO:0000256" key="3">
    <source>
        <dbReference type="ARBA" id="ARBA00012560"/>
    </source>
</evidence>
<dbReference type="InterPro" id="IPR017853">
    <property type="entry name" value="GH"/>
</dbReference>
<dbReference type="GO" id="GO:0005975">
    <property type="term" value="P:carbohydrate metabolic process"/>
    <property type="evidence" value="ECO:0007669"/>
    <property type="project" value="InterPro"/>
</dbReference>